<dbReference type="InterPro" id="IPR000073">
    <property type="entry name" value="AB_hydrolase_1"/>
</dbReference>
<dbReference type="SUPFAM" id="SSF53474">
    <property type="entry name" value="alpha/beta-Hydrolases"/>
    <property type="match status" value="1"/>
</dbReference>
<name>A0A0N1H086_9EURO</name>
<dbReference type="VEuPathDB" id="FungiDB:AB675_3602"/>
<dbReference type="AlphaFoldDB" id="A0A0N1H086"/>
<dbReference type="PRINTS" id="PR00412">
    <property type="entry name" value="EPOXHYDRLASE"/>
</dbReference>
<evidence type="ECO:0000256" key="1">
    <source>
        <dbReference type="ARBA" id="ARBA00022801"/>
    </source>
</evidence>
<evidence type="ECO:0000313" key="3">
    <source>
        <dbReference type="EMBL" id="KPI37042.1"/>
    </source>
</evidence>
<dbReference type="PANTHER" id="PTHR43798">
    <property type="entry name" value="MONOACYLGLYCEROL LIPASE"/>
    <property type="match status" value="1"/>
</dbReference>
<accession>A0A0N1H086</accession>
<dbReference type="PANTHER" id="PTHR43798:SF31">
    <property type="entry name" value="AB HYDROLASE SUPERFAMILY PROTEIN YCLE"/>
    <property type="match status" value="1"/>
</dbReference>
<comment type="caution">
    <text evidence="3">The sequence shown here is derived from an EMBL/GenBank/DDBJ whole genome shotgun (WGS) entry which is preliminary data.</text>
</comment>
<dbReference type="GeneID" id="28735548"/>
<dbReference type="EMBL" id="LFJN01000026">
    <property type="protein sequence ID" value="KPI37042.1"/>
    <property type="molecule type" value="Genomic_DNA"/>
</dbReference>
<keyword evidence="1" id="KW-0378">Hydrolase</keyword>
<dbReference type="RefSeq" id="XP_017997005.1">
    <property type="nucleotide sequence ID" value="XM_018143668.1"/>
</dbReference>
<feature type="domain" description="AB hydrolase-1" evidence="2">
    <location>
        <begin position="87"/>
        <end position="180"/>
    </location>
</feature>
<dbReference type="InterPro" id="IPR000639">
    <property type="entry name" value="Epox_hydrolase-like"/>
</dbReference>
<sequence>MAQPSTLEYTTLSERAQSVVDNLIPPHDKTEAAAKKFAHVKPLPPNKDGDTEVLKGVTFTHHFAYGPGDYERVLWHYVTTGPLDGEPIVFLHGIPDSWYQWHRQLAALSSKSYYCLSIDLKGYGQSEKSAGDYRHEAVSEQLYALLTDVLHLKSFNIVTHDRGTVQADFLVAKHPESVLRYGRGEQHLYHFHPSLAPQGDLFRDAPYSGMFLDPVKFVTFCYTWITLRPVPDAEMERTIQEWAFEGTAKAVPRYFNSSTFRQEWIARRSPGGLLERWKCPVLIMQGKESKTQPWEWYVDARKYIPNAKDVKVRFIEEACHYWPTEQPELTTKAVEELLAMPVD</sequence>
<evidence type="ECO:0000313" key="4">
    <source>
        <dbReference type="Proteomes" id="UP000038010"/>
    </source>
</evidence>
<keyword evidence="4" id="KW-1185">Reference proteome</keyword>
<dbReference type="Proteomes" id="UP000038010">
    <property type="component" value="Unassembled WGS sequence"/>
</dbReference>
<dbReference type="Gene3D" id="3.40.50.1820">
    <property type="entry name" value="alpha/beta hydrolase"/>
    <property type="match status" value="1"/>
</dbReference>
<dbReference type="InterPro" id="IPR050266">
    <property type="entry name" value="AB_hydrolase_sf"/>
</dbReference>
<dbReference type="GO" id="GO:0016787">
    <property type="term" value="F:hydrolase activity"/>
    <property type="evidence" value="ECO:0007669"/>
    <property type="project" value="UniProtKB-KW"/>
</dbReference>
<dbReference type="OrthoDB" id="284184at2759"/>
<dbReference type="GO" id="GO:0016020">
    <property type="term" value="C:membrane"/>
    <property type="evidence" value="ECO:0007669"/>
    <property type="project" value="TreeGrafter"/>
</dbReference>
<dbReference type="STRING" id="1664694.A0A0N1H086"/>
<dbReference type="Pfam" id="PF00561">
    <property type="entry name" value="Abhydrolase_1"/>
    <property type="match status" value="1"/>
</dbReference>
<dbReference type="InterPro" id="IPR029058">
    <property type="entry name" value="AB_hydrolase_fold"/>
</dbReference>
<reference evidence="3 4" key="1">
    <citation type="submission" date="2015-06" db="EMBL/GenBank/DDBJ databases">
        <title>Draft genome of the ant-associated black yeast Phialophora attae CBS 131958.</title>
        <authorList>
            <person name="Moreno L.F."/>
            <person name="Stielow B.J."/>
            <person name="de Hoog S."/>
            <person name="Vicente V.A."/>
            <person name="Weiss V.A."/>
            <person name="de Vries M."/>
            <person name="Cruz L.M."/>
            <person name="Souza E.M."/>
        </authorList>
    </citation>
    <scope>NUCLEOTIDE SEQUENCE [LARGE SCALE GENOMIC DNA]</scope>
    <source>
        <strain evidence="3 4">CBS 131958</strain>
    </source>
</reference>
<evidence type="ECO:0000259" key="2">
    <source>
        <dbReference type="Pfam" id="PF00561"/>
    </source>
</evidence>
<organism evidence="3 4">
    <name type="scientific">Cyphellophora attinorum</name>
    <dbReference type="NCBI Taxonomy" id="1664694"/>
    <lineage>
        <taxon>Eukaryota</taxon>
        <taxon>Fungi</taxon>
        <taxon>Dikarya</taxon>
        <taxon>Ascomycota</taxon>
        <taxon>Pezizomycotina</taxon>
        <taxon>Eurotiomycetes</taxon>
        <taxon>Chaetothyriomycetidae</taxon>
        <taxon>Chaetothyriales</taxon>
        <taxon>Cyphellophoraceae</taxon>
        <taxon>Cyphellophora</taxon>
    </lineage>
</organism>
<gene>
    <name evidence="3" type="ORF">AB675_3602</name>
</gene>
<protein>
    <submittedName>
        <fullName evidence="3">Haloalkane dehalogenase</fullName>
    </submittedName>
</protein>
<proteinExistence type="predicted"/>